<evidence type="ECO:0000313" key="1">
    <source>
        <dbReference type="EMBL" id="OGD99525.1"/>
    </source>
</evidence>
<dbReference type="AlphaFoldDB" id="A0A1F5H653"/>
<gene>
    <name evidence="1" type="ORF">A3B54_03425</name>
</gene>
<protein>
    <submittedName>
        <fullName evidence="1">Uncharacterized protein</fullName>
    </submittedName>
</protein>
<reference evidence="1 2" key="1">
    <citation type="journal article" date="2016" name="Nat. Commun.">
        <title>Thousands of microbial genomes shed light on interconnected biogeochemical processes in an aquifer system.</title>
        <authorList>
            <person name="Anantharaman K."/>
            <person name="Brown C.T."/>
            <person name="Hug L.A."/>
            <person name="Sharon I."/>
            <person name="Castelle C.J."/>
            <person name="Probst A.J."/>
            <person name="Thomas B.C."/>
            <person name="Singh A."/>
            <person name="Wilkins M.J."/>
            <person name="Karaoz U."/>
            <person name="Brodie E.L."/>
            <person name="Williams K.H."/>
            <person name="Hubbard S.S."/>
            <person name="Banfield J.F."/>
        </authorList>
    </citation>
    <scope>NUCLEOTIDE SEQUENCE [LARGE SCALE GENOMIC DNA]</scope>
</reference>
<proteinExistence type="predicted"/>
<evidence type="ECO:0000313" key="2">
    <source>
        <dbReference type="Proteomes" id="UP000177039"/>
    </source>
</evidence>
<dbReference type="EMBL" id="MFBT01000014">
    <property type="protein sequence ID" value="OGD99525.1"/>
    <property type="molecule type" value="Genomic_DNA"/>
</dbReference>
<name>A0A1F5H653_9BACT</name>
<organism evidence="1 2">
    <name type="scientific">Candidatus Curtissbacteria bacterium RIFCSPLOWO2_01_FULL_42_50</name>
    <dbReference type="NCBI Taxonomy" id="1797730"/>
    <lineage>
        <taxon>Bacteria</taxon>
        <taxon>Candidatus Curtissiibacteriota</taxon>
    </lineage>
</organism>
<comment type="caution">
    <text evidence="1">The sequence shown here is derived from an EMBL/GenBank/DDBJ whole genome shotgun (WGS) entry which is preliminary data.</text>
</comment>
<accession>A0A1F5H653</accession>
<dbReference type="Proteomes" id="UP000177039">
    <property type="component" value="Unassembled WGS sequence"/>
</dbReference>
<sequence>MAAEKAIHTETGHLVDCHLSQVINLLAEQAIKAREVLRTSTISSLAEQALEAKELLRTDECVILRGISQEPFRYSIRAAYIFPNPLENEAIAGIVINRQASEELAKDPKDWQQGIRFNVKQAILNLPYANGTIDEAKIKRLTKAEFIRKVGDNIRSSFIVPIHRGHTSI</sequence>